<keyword evidence="4" id="KW-1185">Reference proteome</keyword>
<name>A0ABP1CMC1_9APHY</name>
<organism evidence="3 4">
    <name type="scientific">Somion occarium</name>
    <dbReference type="NCBI Taxonomy" id="3059160"/>
    <lineage>
        <taxon>Eukaryota</taxon>
        <taxon>Fungi</taxon>
        <taxon>Dikarya</taxon>
        <taxon>Basidiomycota</taxon>
        <taxon>Agaricomycotina</taxon>
        <taxon>Agaricomycetes</taxon>
        <taxon>Polyporales</taxon>
        <taxon>Cerrenaceae</taxon>
        <taxon>Somion</taxon>
    </lineage>
</organism>
<proteinExistence type="predicted"/>
<evidence type="ECO:0000256" key="1">
    <source>
        <dbReference type="SAM" id="MobiDB-lite"/>
    </source>
</evidence>
<reference evidence="4" key="1">
    <citation type="submission" date="2024-04" db="EMBL/GenBank/DDBJ databases">
        <authorList>
            <person name="Shaw F."/>
            <person name="Minotto A."/>
        </authorList>
    </citation>
    <scope>NUCLEOTIDE SEQUENCE [LARGE SCALE GENOMIC DNA]</scope>
</reference>
<protein>
    <recommendedName>
        <fullName evidence="2">Fungal-type protein kinase domain-containing protein</fullName>
    </recommendedName>
</protein>
<accession>A0ABP1CMC1</accession>
<sequence>MADDPMAKCFLHRTLQARQFLNKFMPSGRGIEAPKIRFSPVPCDASNASEICTPLVQCIKDSRICPGYQIIDASDACLLSNADDEDYSRLFLYPTGLDFWQNSADAWRSLEMPIHVLAPSADDLFGYGDECSEVLESIIEQVAEQFAHQHRTHVFSLIIFGRYARFLRWDRAGCVVSKGFEYHKNPRLLADFFWRFTFLSRAERGFDPTTTDATPSEIRAFKATVRNFIKNAPRNAEFLRPTLDDDYPVYKMQLDSVNGQKMHLIIGKPFHGYKRPTCGGRATRVYAAYLKSEKRLVCLKDFWRSHQLVSEAEMYQHLANHDVPHLPTNLAAGDVLVDSQLQSTSNQQHGRLWGLTHQRIVQEIAFPLETAKSSRELTQVFRDIIACMSKAWQSANVLHQDLSDGNIMITQEGRGILNDWDCGWEKTAEDPKNENRVGTWRFMSVLLCKNPFKEHEIHDDLESCFWVLLWIAVRYVKCVKLWDSFSWHIFDECGLEAFQDPNYPQNDMGVQFAVGGMEKKQFVTYMSSMKLEWRCKPFNKLMDEFKHIFGQFHRGVEGGYTREIRQDYEERREFLANPDNVVKLFDDALAEEGWLDNDTVPNMFPYKTEEEWEVYALKCRRRNLISKRQKAQERQAAKERAAGQGLPYVEPAIDAHPEAQAVTKYPYVFPPDSDDEEPTKPVRRSARIKKVARVIPPNRQVDRSPKRKRAEEDKHASDGEVGPQMIKKRKPEEEGKSDSGSSSDSLRHILRIFGRRPKGALV</sequence>
<feature type="compositionally biased region" description="Basic residues" evidence="1">
    <location>
        <begin position="748"/>
        <end position="762"/>
    </location>
</feature>
<feature type="compositionally biased region" description="Basic and acidic residues" evidence="1">
    <location>
        <begin position="700"/>
        <end position="718"/>
    </location>
</feature>
<dbReference type="InterPro" id="IPR040976">
    <property type="entry name" value="Pkinase_fungal"/>
</dbReference>
<dbReference type="PANTHER" id="PTHR38248:SF2">
    <property type="entry name" value="FUNK1 11"/>
    <property type="match status" value="1"/>
</dbReference>
<dbReference type="Gene3D" id="1.10.510.10">
    <property type="entry name" value="Transferase(Phosphotransferase) domain 1"/>
    <property type="match status" value="1"/>
</dbReference>
<feature type="domain" description="Fungal-type protein kinase" evidence="2">
    <location>
        <begin position="129"/>
        <end position="346"/>
    </location>
</feature>
<feature type="compositionally biased region" description="Basic residues" evidence="1">
    <location>
        <begin position="681"/>
        <end position="692"/>
    </location>
</feature>
<feature type="region of interest" description="Disordered" evidence="1">
    <location>
        <begin position="666"/>
        <end position="762"/>
    </location>
</feature>
<gene>
    <name evidence="3" type="ORF">GFSPODELE1_LOCUS1370</name>
</gene>
<dbReference type="Pfam" id="PF17667">
    <property type="entry name" value="Pkinase_fungal"/>
    <property type="match status" value="2"/>
</dbReference>
<dbReference type="EMBL" id="OZ037944">
    <property type="protein sequence ID" value="CAL1696845.1"/>
    <property type="molecule type" value="Genomic_DNA"/>
</dbReference>
<feature type="domain" description="Fungal-type protein kinase" evidence="2">
    <location>
        <begin position="356"/>
        <end position="471"/>
    </location>
</feature>
<evidence type="ECO:0000313" key="3">
    <source>
        <dbReference type="EMBL" id="CAL1696845.1"/>
    </source>
</evidence>
<evidence type="ECO:0000259" key="2">
    <source>
        <dbReference type="Pfam" id="PF17667"/>
    </source>
</evidence>
<dbReference type="PANTHER" id="PTHR38248">
    <property type="entry name" value="FUNK1 6"/>
    <property type="match status" value="1"/>
</dbReference>
<evidence type="ECO:0000313" key="4">
    <source>
        <dbReference type="Proteomes" id="UP001497453"/>
    </source>
</evidence>
<dbReference type="Proteomes" id="UP001497453">
    <property type="component" value="Chromosome 1"/>
</dbReference>
<dbReference type="SUPFAM" id="SSF56112">
    <property type="entry name" value="Protein kinase-like (PK-like)"/>
    <property type="match status" value="1"/>
</dbReference>
<dbReference type="InterPro" id="IPR011009">
    <property type="entry name" value="Kinase-like_dom_sf"/>
</dbReference>